<name>A0ABP6CWB5_9ACTN</name>
<sequence length="159" mass="17623">MGKQAQLTSPTAFVAEAERMTNQRDVDAIRGVFASDGRWRCVIDGLETHDTGMEAIADRWRLLCRFMADRDLVVRKELLAATDDQIINRWHGRAKGGARPTGIEVWRFDSGGLVTEQLLMGFLDPRPETSPAVMLGLLVSQPGTALTFARHRFAGRGQA</sequence>
<dbReference type="EMBL" id="BAAATD010000012">
    <property type="protein sequence ID" value="GAA2625798.1"/>
    <property type="molecule type" value="Genomic_DNA"/>
</dbReference>
<dbReference type="Gene3D" id="3.10.450.50">
    <property type="match status" value="1"/>
</dbReference>
<evidence type="ECO:0008006" key="3">
    <source>
        <dbReference type="Google" id="ProtNLM"/>
    </source>
</evidence>
<dbReference type="RefSeq" id="WP_344547083.1">
    <property type="nucleotide sequence ID" value="NZ_BAAATD010000012.1"/>
</dbReference>
<dbReference type="InterPro" id="IPR009783">
    <property type="entry name" value="DUF1348"/>
</dbReference>
<dbReference type="Pfam" id="PF07080">
    <property type="entry name" value="DUF1348"/>
    <property type="match status" value="1"/>
</dbReference>
<proteinExistence type="predicted"/>
<dbReference type="InterPro" id="IPR032710">
    <property type="entry name" value="NTF2-like_dom_sf"/>
</dbReference>
<dbReference type="Proteomes" id="UP001501509">
    <property type="component" value="Unassembled WGS sequence"/>
</dbReference>
<evidence type="ECO:0000313" key="1">
    <source>
        <dbReference type="EMBL" id="GAA2625798.1"/>
    </source>
</evidence>
<dbReference type="SUPFAM" id="SSF54427">
    <property type="entry name" value="NTF2-like"/>
    <property type="match status" value="1"/>
</dbReference>
<reference evidence="2" key="1">
    <citation type="journal article" date="2019" name="Int. J. Syst. Evol. Microbiol.">
        <title>The Global Catalogue of Microorganisms (GCM) 10K type strain sequencing project: providing services to taxonomists for standard genome sequencing and annotation.</title>
        <authorList>
            <consortium name="The Broad Institute Genomics Platform"/>
            <consortium name="The Broad Institute Genome Sequencing Center for Infectious Disease"/>
            <person name="Wu L."/>
            <person name="Ma J."/>
        </authorList>
    </citation>
    <scope>NUCLEOTIDE SEQUENCE [LARGE SCALE GENOMIC DNA]</scope>
    <source>
        <strain evidence="2">JCM 6833</strain>
    </source>
</reference>
<protein>
    <recommendedName>
        <fullName evidence="3">SnoaL-like domain-containing protein</fullName>
    </recommendedName>
</protein>
<comment type="caution">
    <text evidence="1">The sequence shown here is derived from an EMBL/GenBank/DDBJ whole genome shotgun (WGS) entry which is preliminary data.</text>
</comment>
<organism evidence="1 2">
    <name type="scientific">Actinomadura fulvescens</name>
    <dbReference type="NCBI Taxonomy" id="46160"/>
    <lineage>
        <taxon>Bacteria</taxon>
        <taxon>Bacillati</taxon>
        <taxon>Actinomycetota</taxon>
        <taxon>Actinomycetes</taxon>
        <taxon>Streptosporangiales</taxon>
        <taxon>Thermomonosporaceae</taxon>
        <taxon>Actinomadura</taxon>
    </lineage>
</organism>
<evidence type="ECO:0000313" key="2">
    <source>
        <dbReference type="Proteomes" id="UP001501509"/>
    </source>
</evidence>
<keyword evidence="2" id="KW-1185">Reference proteome</keyword>
<accession>A0ABP6CWB5</accession>
<gene>
    <name evidence="1" type="ORF">GCM10010411_73260</name>
</gene>